<sequence length="353" mass="37806">MPLPTQQNVLYLLSNGGPLAVRKANVPSPGPDDILLKVEAAGLNPLDWKIQTEGLFTTEYPAVLGFDVAGVVETVGLNVNRLKAGDRVIVEGHFGYETRAFQQYVSTPADLVAKIPDTLSFDEAVTLPVSVTTAVAPLYNPNAASRSVHFTPPWEKGGLGKYAGKAAVVLGGTSAVGQAVIQFLNLSGFSPIIATASLRNTDFVKSFGATHVVDRSLPRATLIQTIKQLTEGPIELVYDAISVRETKELGYEIASPGGSLILVVPEHVDHYKMPSGKDVRIVEAMGMFIVPENMEFGAKFTVEFEKLLQDGVVKPGIPELLQGGLNAVQEGLDRIKANKVSGKKLVVHPQETL</sequence>
<dbReference type="InterPro" id="IPR020843">
    <property type="entry name" value="ER"/>
</dbReference>
<evidence type="ECO:0000259" key="1">
    <source>
        <dbReference type="SMART" id="SM00829"/>
    </source>
</evidence>
<dbReference type="SUPFAM" id="SSF50129">
    <property type="entry name" value="GroES-like"/>
    <property type="match status" value="1"/>
</dbReference>
<keyword evidence="3" id="KW-1185">Reference proteome</keyword>
<proteinExistence type="predicted"/>
<dbReference type="Pfam" id="PF08240">
    <property type="entry name" value="ADH_N"/>
    <property type="match status" value="1"/>
</dbReference>
<dbReference type="InterPro" id="IPR047122">
    <property type="entry name" value="Trans-enoyl_RdTase-like"/>
</dbReference>
<dbReference type="AlphaFoldDB" id="A0A5C2RUX1"/>
<dbReference type="PANTHER" id="PTHR45348">
    <property type="entry name" value="HYPOTHETICAL OXIDOREDUCTASE (EUROFUNG)"/>
    <property type="match status" value="1"/>
</dbReference>
<dbReference type="Pfam" id="PF00107">
    <property type="entry name" value="ADH_zinc_N"/>
    <property type="match status" value="1"/>
</dbReference>
<dbReference type="OrthoDB" id="3233595at2759"/>
<dbReference type="STRING" id="1328759.A0A5C2RUX1"/>
<dbReference type="EMBL" id="ML122301">
    <property type="protein sequence ID" value="RPD54789.1"/>
    <property type="molecule type" value="Genomic_DNA"/>
</dbReference>
<dbReference type="CDD" id="cd08249">
    <property type="entry name" value="enoyl_reductase_like"/>
    <property type="match status" value="1"/>
</dbReference>
<gene>
    <name evidence="2" type="ORF">L227DRAFT_533996</name>
</gene>
<dbReference type="GO" id="GO:0016651">
    <property type="term" value="F:oxidoreductase activity, acting on NAD(P)H"/>
    <property type="evidence" value="ECO:0007669"/>
    <property type="project" value="InterPro"/>
</dbReference>
<dbReference type="InterPro" id="IPR011032">
    <property type="entry name" value="GroES-like_sf"/>
</dbReference>
<feature type="domain" description="Enoyl reductase (ER)" evidence="1">
    <location>
        <begin position="16"/>
        <end position="346"/>
    </location>
</feature>
<name>A0A5C2RUX1_9APHY</name>
<evidence type="ECO:0000313" key="3">
    <source>
        <dbReference type="Proteomes" id="UP000313359"/>
    </source>
</evidence>
<accession>A0A5C2RUX1</accession>
<dbReference type="PANTHER" id="PTHR45348:SF2">
    <property type="entry name" value="ZINC-TYPE ALCOHOL DEHYDROGENASE-LIKE PROTEIN C2E1P3.01"/>
    <property type="match status" value="1"/>
</dbReference>
<reference evidence="2" key="1">
    <citation type="journal article" date="2018" name="Genome Biol. Evol.">
        <title>Genomics and development of Lentinus tigrinus, a white-rot wood-decaying mushroom with dimorphic fruiting bodies.</title>
        <authorList>
            <person name="Wu B."/>
            <person name="Xu Z."/>
            <person name="Knudson A."/>
            <person name="Carlson A."/>
            <person name="Chen N."/>
            <person name="Kovaka S."/>
            <person name="LaButti K."/>
            <person name="Lipzen A."/>
            <person name="Pennachio C."/>
            <person name="Riley R."/>
            <person name="Schakwitz W."/>
            <person name="Umezawa K."/>
            <person name="Ohm R.A."/>
            <person name="Grigoriev I.V."/>
            <person name="Nagy L.G."/>
            <person name="Gibbons J."/>
            <person name="Hibbett D."/>
        </authorList>
    </citation>
    <scope>NUCLEOTIDE SEQUENCE [LARGE SCALE GENOMIC DNA]</scope>
    <source>
        <strain evidence="2">ALCF2SS1-6</strain>
    </source>
</reference>
<dbReference type="Proteomes" id="UP000313359">
    <property type="component" value="Unassembled WGS sequence"/>
</dbReference>
<dbReference type="SUPFAM" id="SSF51735">
    <property type="entry name" value="NAD(P)-binding Rossmann-fold domains"/>
    <property type="match status" value="1"/>
</dbReference>
<evidence type="ECO:0000313" key="2">
    <source>
        <dbReference type="EMBL" id="RPD54789.1"/>
    </source>
</evidence>
<dbReference type="InterPro" id="IPR036291">
    <property type="entry name" value="NAD(P)-bd_dom_sf"/>
</dbReference>
<dbReference type="InterPro" id="IPR013154">
    <property type="entry name" value="ADH-like_N"/>
</dbReference>
<dbReference type="Gene3D" id="3.90.180.10">
    <property type="entry name" value="Medium-chain alcohol dehydrogenases, catalytic domain"/>
    <property type="match status" value="1"/>
</dbReference>
<protein>
    <submittedName>
        <fullName evidence="2">GroES-like protein</fullName>
    </submittedName>
</protein>
<organism evidence="2 3">
    <name type="scientific">Lentinus tigrinus ALCF2SS1-6</name>
    <dbReference type="NCBI Taxonomy" id="1328759"/>
    <lineage>
        <taxon>Eukaryota</taxon>
        <taxon>Fungi</taxon>
        <taxon>Dikarya</taxon>
        <taxon>Basidiomycota</taxon>
        <taxon>Agaricomycotina</taxon>
        <taxon>Agaricomycetes</taxon>
        <taxon>Polyporales</taxon>
        <taxon>Polyporaceae</taxon>
        <taxon>Lentinus</taxon>
    </lineage>
</organism>
<dbReference type="InterPro" id="IPR013149">
    <property type="entry name" value="ADH-like_C"/>
</dbReference>
<dbReference type="Gene3D" id="3.40.50.720">
    <property type="entry name" value="NAD(P)-binding Rossmann-like Domain"/>
    <property type="match status" value="1"/>
</dbReference>
<dbReference type="SMART" id="SM00829">
    <property type="entry name" value="PKS_ER"/>
    <property type="match status" value="1"/>
</dbReference>